<evidence type="ECO:0000313" key="1">
    <source>
        <dbReference type="EMBL" id="KUK76861.1"/>
    </source>
</evidence>
<evidence type="ECO:0000313" key="2">
    <source>
        <dbReference type="Proteomes" id="UP000053860"/>
    </source>
</evidence>
<dbReference type="InterPro" id="IPR021272">
    <property type="entry name" value="DUF2851"/>
</dbReference>
<accession>A0A101HHD4</accession>
<name>A0A101HHD4_9BACT</name>
<reference evidence="2" key="1">
    <citation type="journal article" date="2015" name="MBio">
        <title>Genome-Resolved Metagenomic Analysis Reveals Roles for Candidate Phyla and Other Microbial Community Members in Biogeochemical Transformations in Oil Reservoirs.</title>
        <authorList>
            <person name="Hu P."/>
            <person name="Tom L."/>
            <person name="Singh A."/>
            <person name="Thomas B.C."/>
            <person name="Baker B.J."/>
            <person name="Piceno Y.M."/>
            <person name="Andersen G.L."/>
            <person name="Banfield J.F."/>
        </authorList>
    </citation>
    <scope>NUCLEOTIDE SEQUENCE [LARGE SCALE GENOMIC DNA]</scope>
</reference>
<proteinExistence type="predicted"/>
<dbReference type="AlphaFoldDB" id="A0A101HHD4"/>
<dbReference type="Proteomes" id="UP000053860">
    <property type="component" value="Unassembled WGS sequence"/>
</dbReference>
<evidence type="ECO:0008006" key="3">
    <source>
        <dbReference type="Google" id="ProtNLM"/>
    </source>
</evidence>
<gene>
    <name evidence="1" type="ORF">XD92_1020</name>
</gene>
<dbReference type="Pfam" id="PF11013">
    <property type="entry name" value="DUF2851"/>
    <property type="match status" value="1"/>
</dbReference>
<comment type="caution">
    <text evidence="1">The sequence shown here is derived from an EMBL/GenBank/DDBJ whole genome shotgun (WGS) entry which is preliminary data.</text>
</comment>
<dbReference type="EMBL" id="LGGN01000192">
    <property type="protein sequence ID" value="KUK76861.1"/>
    <property type="molecule type" value="Genomic_DNA"/>
</dbReference>
<organism evidence="1 2">
    <name type="scientific">Proteiniphilum acetatigenes</name>
    <dbReference type="NCBI Taxonomy" id="294710"/>
    <lineage>
        <taxon>Bacteria</taxon>
        <taxon>Pseudomonadati</taxon>
        <taxon>Bacteroidota</taxon>
        <taxon>Bacteroidia</taxon>
        <taxon>Bacteroidales</taxon>
        <taxon>Dysgonomonadaceae</taxon>
        <taxon>Proteiniphilum</taxon>
    </lineage>
</organism>
<sequence length="436" mass="50410">MLICWVMTSQEQLLHYVWKYRLYPSGSLVTADGNRVEVIDPGLQNMHAGPDFFNAKVRIGDVLWAGNVEIHTSSAEWYLHGHHLDPVYNSVILHLAGRINREVLNQKGESVPQSLLPLPERVRANADYLLQSDHPLPCRDFLASMDQRLIRSWLDDLSLERLERKCNEIDTHLECFHHSWDEVFYVILTRNFGFGINSRPFELLARSIPFNYILRHNDELMMVEALLFGQAGLLMEPGVNDPYYRQLQSDYQFLSAKYGLKSLESHLFRKMRIRPYSFPHVRIAQLASLLQQSGRLFSTILETEDLLRLTQLFRCEPSPYWSTHFSFGKVSPKTTKSLGAASIDILLMNTVVPILFAYGRYTNLEEYCERALKLLSSLKPEKNRITRMFLDVGIEPASAFHSQALIQLKKEYCDPKKCLYCRIGHSLLSSPEPFIR</sequence>
<protein>
    <recommendedName>
        <fullName evidence="3">DUF2851 domain-containing protein</fullName>
    </recommendedName>
</protein>